<keyword evidence="4" id="KW-1003">Cell membrane</keyword>
<comment type="similarity">
    <text evidence="2">Belongs to the binding-protein-dependent transport system permease family. FecCD subfamily.</text>
</comment>
<keyword evidence="5 9" id="KW-0812">Transmembrane</keyword>
<dbReference type="PANTHER" id="PTHR30472:SF24">
    <property type="entry name" value="FERRIC ENTEROBACTIN TRANSPORT SYSTEM PERMEASE PROTEIN FEPG"/>
    <property type="match status" value="1"/>
</dbReference>
<evidence type="ECO:0000256" key="3">
    <source>
        <dbReference type="ARBA" id="ARBA00022448"/>
    </source>
</evidence>
<dbReference type="GO" id="GO:0005886">
    <property type="term" value="C:plasma membrane"/>
    <property type="evidence" value="ECO:0007669"/>
    <property type="project" value="UniProtKB-SubCell"/>
</dbReference>
<dbReference type="AlphaFoldDB" id="A0A2T0YQB4"/>
<dbReference type="RefSeq" id="WP_181255897.1">
    <property type="nucleotide sequence ID" value="NZ_PVTY01000005.1"/>
</dbReference>
<feature type="transmembrane region" description="Helical" evidence="9">
    <location>
        <begin position="116"/>
        <end position="137"/>
    </location>
</feature>
<feature type="transmembrane region" description="Helical" evidence="9">
    <location>
        <begin position="332"/>
        <end position="352"/>
    </location>
</feature>
<evidence type="ECO:0000313" key="11">
    <source>
        <dbReference type="Proteomes" id="UP000238217"/>
    </source>
</evidence>
<dbReference type="Gene3D" id="1.10.3470.10">
    <property type="entry name" value="ABC transporter involved in vitamin B12 uptake, BtuC"/>
    <property type="match status" value="1"/>
</dbReference>
<dbReference type="InterPro" id="IPR000522">
    <property type="entry name" value="ABC_transptr_permease_BtuC"/>
</dbReference>
<dbReference type="GO" id="GO:0022857">
    <property type="term" value="F:transmembrane transporter activity"/>
    <property type="evidence" value="ECO:0007669"/>
    <property type="project" value="InterPro"/>
</dbReference>
<keyword evidence="7 9" id="KW-0472">Membrane</keyword>
<keyword evidence="3" id="KW-0813">Transport</keyword>
<keyword evidence="11" id="KW-1185">Reference proteome</keyword>
<evidence type="ECO:0000256" key="2">
    <source>
        <dbReference type="ARBA" id="ARBA00007935"/>
    </source>
</evidence>
<sequence length="357" mass="36377">MTATLRPEPRSSAAPAPRARRRFRRTRRPVRSWLVGLGLCLGIAVLGIIALGLGDYPLNPAEVLTALAGGGGFDSTVVLEWRLPRITAALVFGTALALSGALFQTLTRNPLGSPDIIGFSTGAYTGVLLATVGIGGVTVADGLIGTSVGALIGGLGTALLVYFLAYRDGVQGFRLIVVGIGVTAALHAVNSWILLRAQTETAMGAAIWGAGSLGLTSWSAVLPAIAIVIAVLPLLLISVRPLRQLELGDDVAASHGVRVEPTRLAILGIGVLLTALVTAATGPIAFVALAAPQIARLLARSPGIPLVNSALMGALVLLGSDIIAQQALAQPIPVGMVTVVLGGGYLAALLAYQARKG</sequence>
<evidence type="ECO:0000313" key="10">
    <source>
        <dbReference type="EMBL" id="PRZ17558.1"/>
    </source>
</evidence>
<dbReference type="Proteomes" id="UP000238217">
    <property type="component" value="Unassembled WGS sequence"/>
</dbReference>
<evidence type="ECO:0000256" key="6">
    <source>
        <dbReference type="ARBA" id="ARBA00022989"/>
    </source>
</evidence>
<reference evidence="10 11" key="1">
    <citation type="submission" date="2018-03" db="EMBL/GenBank/DDBJ databases">
        <title>Comparative analysis of microorganisms from saline springs in Andes Mountain Range, Colombia.</title>
        <authorList>
            <person name="Rubin E."/>
        </authorList>
    </citation>
    <scope>NUCLEOTIDE SEQUENCE [LARGE SCALE GENOMIC DNA]</scope>
    <source>
        <strain evidence="10 11">CG 35</strain>
    </source>
</reference>
<dbReference type="Pfam" id="PF01032">
    <property type="entry name" value="FecCD"/>
    <property type="match status" value="1"/>
</dbReference>
<evidence type="ECO:0000256" key="8">
    <source>
        <dbReference type="SAM" id="MobiDB-lite"/>
    </source>
</evidence>
<evidence type="ECO:0000256" key="1">
    <source>
        <dbReference type="ARBA" id="ARBA00004651"/>
    </source>
</evidence>
<feature type="transmembrane region" description="Helical" evidence="9">
    <location>
        <begin position="86"/>
        <end position="104"/>
    </location>
</feature>
<dbReference type="GO" id="GO:0033214">
    <property type="term" value="P:siderophore-iron import into cell"/>
    <property type="evidence" value="ECO:0007669"/>
    <property type="project" value="TreeGrafter"/>
</dbReference>
<feature type="transmembrane region" description="Helical" evidence="9">
    <location>
        <begin position="303"/>
        <end position="320"/>
    </location>
</feature>
<dbReference type="CDD" id="cd06550">
    <property type="entry name" value="TM_ABC_iron-siderophores_like"/>
    <property type="match status" value="1"/>
</dbReference>
<name>A0A2T0YQB4_9MICC</name>
<feature type="transmembrane region" description="Helical" evidence="9">
    <location>
        <begin position="30"/>
        <end position="53"/>
    </location>
</feature>
<dbReference type="PANTHER" id="PTHR30472">
    <property type="entry name" value="FERRIC ENTEROBACTIN TRANSPORT SYSTEM PERMEASE PROTEIN"/>
    <property type="match status" value="1"/>
</dbReference>
<feature type="transmembrane region" description="Helical" evidence="9">
    <location>
        <begin position="172"/>
        <end position="195"/>
    </location>
</feature>
<feature type="region of interest" description="Disordered" evidence="8">
    <location>
        <begin position="1"/>
        <end position="22"/>
    </location>
</feature>
<evidence type="ECO:0000256" key="7">
    <source>
        <dbReference type="ARBA" id="ARBA00023136"/>
    </source>
</evidence>
<dbReference type="InterPro" id="IPR037294">
    <property type="entry name" value="ABC_BtuC-like"/>
</dbReference>
<organism evidence="10 11">
    <name type="scientific">Nesterenkonia sandarakina</name>
    <dbReference type="NCBI Taxonomy" id="272918"/>
    <lineage>
        <taxon>Bacteria</taxon>
        <taxon>Bacillati</taxon>
        <taxon>Actinomycetota</taxon>
        <taxon>Actinomycetes</taxon>
        <taxon>Micrococcales</taxon>
        <taxon>Micrococcaceae</taxon>
        <taxon>Nesterenkonia</taxon>
    </lineage>
</organism>
<comment type="caution">
    <text evidence="10">The sequence shown here is derived from an EMBL/GenBank/DDBJ whole genome shotgun (WGS) entry which is preliminary data.</text>
</comment>
<feature type="transmembrane region" description="Helical" evidence="9">
    <location>
        <begin position="264"/>
        <end position="291"/>
    </location>
</feature>
<evidence type="ECO:0000256" key="9">
    <source>
        <dbReference type="SAM" id="Phobius"/>
    </source>
</evidence>
<proteinExistence type="inferred from homology"/>
<gene>
    <name evidence="10" type="ORF">BCL67_105104</name>
</gene>
<protein>
    <submittedName>
        <fullName evidence="10">Iron complex transport system permease protein</fullName>
    </submittedName>
</protein>
<feature type="transmembrane region" description="Helical" evidence="9">
    <location>
        <begin position="215"/>
        <end position="237"/>
    </location>
</feature>
<keyword evidence="6 9" id="KW-1133">Transmembrane helix</keyword>
<dbReference type="EMBL" id="PVTY01000005">
    <property type="protein sequence ID" value="PRZ17558.1"/>
    <property type="molecule type" value="Genomic_DNA"/>
</dbReference>
<evidence type="ECO:0000256" key="4">
    <source>
        <dbReference type="ARBA" id="ARBA00022475"/>
    </source>
</evidence>
<accession>A0A2T0YQB4</accession>
<evidence type="ECO:0000256" key="5">
    <source>
        <dbReference type="ARBA" id="ARBA00022692"/>
    </source>
</evidence>
<comment type="subcellular location">
    <subcellularLocation>
        <location evidence="1">Cell membrane</location>
        <topology evidence="1">Multi-pass membrane protein</topology>
    </subcellularLocation>
</comment>
<dbReference type="SUPFAM" id="SSF81345">
    <property type="entry name" value="ABC transporter involved in vitamin B12 uptake, BtuC"/>
    <property type="match status" value="1"/>
</dbReference>
<feature type="transmembrane region" description="Helical" evidence="9">
    <location>
        <begin position="143"/>
        <end position="165"/>
    </location>
</feature>